<evidence type="ECO:0000256" key="1">
    <source>
        <dbReference type="ARBA" id="ARBA00004141"/>
    </source>
</evidence>
<dbReference type="OrthoDB" id="440424at2759"/>
<protein>
    <submittedName>
        <fullName evidence="7">Uncharacterized protein</fullName>
    </submittedName>
</protein>
<comment type="subcellular location">
    <subcellularLocation>
        <location evidence="1">Membrane</location>
        <topology evidence="1">Multi-pass membrane protein</topology>
    </subcellularLocation>
</comment>
<evidence type="ECO:0000256" key="2">
    <source>
        <dbReference type="ARBA" id="ARBA00007262"/>
    </source>
</evidence>
<name>A0A507QRB3_MONPU</name>
<keyword evidence="8" id="KW-1185">Reference proteome</keyword>
<proteinExistence type="inferred from homology"/>
<evidence type="ECO:0000256" key="4">
    <source>
        <dbReference type="ARBA" id="ARBA00022989"/>
    </source>
</evidence>
<dbReference type="InterPro" id="IPR038213">
    <property type="entry name" value="IFI6/IFI27-like_sf"/>
</dbReference>
<evidence type="ECO:0000313" key="8">
    <source>
        <dbReference type="Proteomes" id="UP000319663"/>
    </source>
</evidence>
<feature type="transmembrane region" description="Helical" evidence="6">
    <location>
        <begin position="107"/>
        <end position="129"/>
    </location>
</feature>
<evidence type="ECO:0000256" key="3">
    <source>
        <dbReference type="ARBA" id="ARBA00022692"/>
    </source>
</evidence>
<dbReference type="STRING" id="5098.A0A507QRB3"/>
<feature type="transmembrane region" description="Helical" evidence="6">
    <location>
        <begin position="75"/>
        <end position="95"/>
    </location>
</feature>
<keyword evidence="3 6" id="KW-0812">Transmembrane</keyword>
<dbReference type="EMBL" id="VIFY01000088">
    <property type="protein sequence ID" value="TQB71126.1"/>
    <property type="molecule type" value="Genomic_DNA"/>
</dbReference>
<sequence length="131" mass="12484">MRFLSVPVSDVVAGVLPVVSNVATAATMATGWVAANPVPAAAIASTTAVMIFPAIVSPILSAIGFTPQGVAARSVAAGIQSSTGNVAAGSIFAAAQSAAAGGGGIAVINWIVQGVVAGVAGIASGVAWLTR</sequence>
<evidence type="ECO:0000256" key="5">
    <source>
        <dbReference type="ARBA" id="ARBA00023136"/>
    </source>
</evidence>
<evidence type="ECO:0000256" key="6">
    <source>
        <dbReference type="SAM" id="Phobius"/>
    </source>
</evidence>
<reference evidence="7 8" key="1">
    <citation type="submission" date="2019-06" db="EMBL/GenBank/DDBJ databases">
        <title>Wine fermentation using esterase from Monascus purpureus.</title>
        <authorList>
            <person name="Geng C."/>
            <person name="Zhang Y."/>
        </authorList>
    </citation>
    <scope>NUCLEOTIDE SEQUENCE [LARGE SCALE GENOMIC DNA]</scope>
    <source>
        <strain evidence="7">HQ1</strain>
    </source>
</reference>
<dbReference type="InterPro" id="IPR009311">
    <property type="entry name" value="IFI6/IFI27-like"/>
</dbReference>
<feature type="transmembrane region" description="Helical" evidence="6">
    <location>
        <begin position="40"/>
        <end position="63"/>
    </location>
</feature>
<dbReference type="AlphaFoldDB" id="A0A507QRB3"/>
<keyword evidence="4 6" id="KW-1133">Transmembrane helix</keyword>
<accession>A0A507QRB3</accession>
<comment type="similarity">
    <text evidence="2">Belongs to the IFI6/IFI27 family.</text>
</comment>
<keyword evidence="5 6" id="KW-0472">Membrane</keyword>
<dbReference type="Proteomes" id="UP000319663">
    <property type="component" value="Unassembled WGS sequence"/>
</dbReference>
<feature type="transmembrane region" description="Helical" evidence="6">
    <location>
        <begin position="12"/>
        <end position="34"/>
    </location>
</feature>
<dbReference type="Gene3D" id="6.10.110.10">
    <property type="match status" value="1"/>
</dbReference>
<organism evidence="7 8">
    <name type="scientific">Monascus purpureus</name>
    <name type="common">Red mold</name>
    <name type="synonym">Monascus anka</name>
    <dbReference type="NCBI Taxonomy" id="5098"/>
    <lineage>
        <taxon>Eukaryota</taxon>
        <taxon>Fungi</taxon>
        <taxon>Dikarya</taxon>
        <taxon>Ascomycota</taxon>
        <taxon>Pezizomycotina</taxon>
        <taxon>Eurotiomycetes</taxon>
        <taxon>Eurotiomycetidae</taxon>
        <taxon>Eurotiales</taxon>
        <taxon>Aspergillaceae</taxon>
        <taxon>Monascus</taxon>
    </lineage>
</organism>
<dbReference type="Pfam" id="PF06140">
    <property type="entry name" value="Ifi-6-16"/>
    <property type="match status" value="1"/>
</dbReference>
<dbReference type="GO" id="GO:0016020">
    <property type="term" value="C:membrane"/>
    <property type="evidence" value="ECO:0007669"/>
    <property type="project" value="UniProtKB-SubCell"/>
</dbReference>
<comment type="caution">
    <text evidence="7">The sequence shown here is derived from an EMBL/GenBank/DDBJ whole genome shotgun (WGS) entry which is preliminary data.</text>
</comment>
<evidence type="ECO:0000313" key="7">
    <source>
        <dbReference type="EMBL" id="TQB71126.1"/>
    </source>
</evidence>
<gene>
    <name evidence="7" type="ORF">MPDQ_007782</name>
</gene>